<evidence type="ECO:0000256" key="6">
    <source>
        <dbReference type="ARBA" id="ARBA00022741"/>
    </source>
</evidence>
<dbReference type="GO" id="GO:0016301">
    <property type="term" value="F:kinase activity"/>
    <property type="evidence" value="ECO:0007669"/>
    <property type="project" value="UniProtKB-KW"/>
</dbReference>
<accession>A0ABS1CFA5</accession>
<comment type="pathway">
    <text evidence="12">Nucleotide-sugar biosynthesis; ADP-L-glycero-beta-D-manno-heptose biosynthesis; ADP-L-glycero-beta-D-manno-heptose from D-glycero-beta-D-manno-heptose 7-phosphate: step 3/4.</text>
</comment>
<evidence type="ECO:0000259" key="13">
    <source>
        <dbReference type="Pfam" id="PF00294"/>
    </source>
</evidence>
<reference evidence="15 16" key="1">
    <citation type="journal article" date="2020" name="Microorganisms">
        <title>Osmotic Adaptation and Compatible Solute Biosynthesis of Phototrophic Bacteria as Revealed from Genome Analyses.</title>
        <authorList>
            <person name="Imhoff J.F."/>
            <person name="Rahn T."/>
            <person name="Kunzel S."/>
            <person name="Keller A."/>
            <person name="Neulinger S.C."/>
        </authorList>
    </citation>
    <scope>NUCLEOTIDE SEQUENCE [LARGE SCALE GENOMIC DNA]</scope>
    <source>
        <strain evidence="15 16">DSM 6210</strain>
    </source>
</reference>
<dbReference type="InterPro" id="IPR004821">
    <property type="entry name" value="Cyt_trans-like"/>
</dbReference>
<dbReference type="NCBIfam" id="TIGR02199">
    <property type="entry name" value="rfaE_dom_II"/>
    <property type="match status" value="1"/>
</dbReference>
<comment type="pathway">
    <text evidence="12">Nucleotide-sugar biosynthesis; ADP-L-glycero-beta-D-manno-heptose biosynthesis; ADP-L-glycero-beta-D-manno-heptose from D-glycero-beta-D-manno-heptose 7-phosphate: step 1/4.</text>
</comment>
<dbReference type="EC" id="2.7.1.167" evidence="12"/>
<gene>
    <name evidence="12" type="primary">hldE</name>
    <name evidence="15" type="ORF">CKO31_07495</name>
</gene>
<evidence type="ECO:0000313" key="15">
    <source>
        <dbReference type="EMBL" id="MBK1630590.1"/>
    </source>
</evidence>
<comment type="catalytic activity">
    <reaction evidence="12">
        <text>D-glycero-beta-D-manno-heptose 7-phosphate + ATP = D-glycero-beta-D-manno-heptose 1,7-bisphosphate + ADP + H(+)</text>
        <dbReference type="Rhea" id="RHEA:27473"/>
        <dbReference type="ChEBI" id="CHEBI:15378"/>
        <dbReference type="ChEBI" id="CHEBI:30616"/>
        <dbReference type="ChEBI" id="CHEBI:60204"/>
        <dbReference type="ChEBI" id="CHEBI:60208"/>
        <dbReference type="ChEBI" id="CHEBI:456216"/>
        <dbReference type="EC" id="2.7.1.167"/>
    </reaction>
</comment>
<dbReference type="Gene3D" id="3.40.50.620">
    <property type="entry name" value="HUPs"/>
    <property type="match status" value="1"/>
</dbReference>
<comment type="subunit">
    <text evidence="12">Homodimer.</text>
</comment>
<name>A0ABS1CFA5_9GAMM</name>
<dbReference type="InterPro" id="IPR011611">
    <property type="entry name" value="PfkB_dom"/>
</dbReference>
<dbReference type="PANTHER" id="PTHR46969:SF1">
    <property type="entry name" value="BIFUNCTIONAL PROTEIN HLDE"/>
    <property type="match status" value="1"/>
</dbReference>
<evidence type="ECO:0000256" key="9">
    <source>
        <dbReference type="ARBA" id="ARBA00023268"/>
    </source>
</evidence>
<evidence type="ECO:0000256" key="7">
    <source>
        <dbReference type="ARBA" id="ARBA00022777"/>
    </source>
</evidence>
<feature type="active site" evidence="12">
    <location>
        <position position="277"/>
    </location>
</feature>
<organism evidence="15 16">
    <name type="scientific">Thiohalocapsa halophila</name>
    <dbReference type="NCBI Taxonomy" id="69359"/>
    <lineage>
        <taxon>Bacteria</taxon>
        <taxon>Pseudomonadati</taxon>
        <taxon>Pseudomonadota</taxon>
        <taxon>Gammaproteobacteria</taxon>
        <taxon>Chromatiales</taxon>
        <taxon>Chromatiaceae</taxon>
        <taxon>Thiohalocapsa</taxon>
    </lineage>
</organism>
<dbReference type="NCBIfam" id="TIGR00125">
    <property type="entry name" value="cyt_tran_rel"/>
    <property type="match status" value="1"/>
</dbReference>
<dbReference type="InterPro" id="IPR002173">
    <property type="entry name" value="Carboh/pur_kinase_PfkB_CS"/>
</dbReference>
<dbReference type="InterPro" id="IPR014729">
    <property type="entry name" value="Rossmann-like_a/b/a_fold"/>
</dbReference>
<protein>
    <recommendedName>
        <fullName evidence="12">Bifunctional protein HldE</fullName>
    </recommendedName>
    <domain>
        <recommendedName>
            <fullName evidence="12">D-beta-D-heptose 7-phosphate kinase</fullName>
            <ecNumber evidence="12">2.7.1.167</ecNumber>
        </recommendedName>
        <alternativeName>
            <fullName evidence="12">D-beta-D-heptose 7-phosphotransferase</fullName>
        </alternativeName>
        <alternativeName>
            <fullName evidence="12">D-glycero-beta-D-manno-heptose-7-phosphate kinase</fullName>
        </alternativeName>
    </domain>
    <domain>
        <recommendedName>
            <fullName evidence="12">D-beta-D-heptose 1-phosphate adenylyltransferase</fullName>
            <ecNumber evidence="12">2.7.7.70</ecNumber>
        </recommendedName>
        <alternativeName>
            <fullName evidence="12">D-glycero-beta-D-manno-heptose 1-phosphate adenylyltransferase</fullName>
        </alternativeName>
    </domain>
</protein>
<comment type="function">
    <text evidence="1 12">Catalyzes the phosphorylation of D-glycero-D-manno-heptose 7-phosphate at the C-1 position to selectively form D-glycero-beta-D-manno-heptose-1,7-bisphosphate.</text>
</comment>
<dbReference type="Pfam" id="PF00294">
    <property type="entry name" value="PfkB"/>
    <property type="match status" value="1"/>
</dbReference>
<dbReference type="NCBIfam" id="TIGR02198">
    <property type="entry name" value="rfaE_dom_I"/>
    <property type="match status" value="1"/>
</dbReference>
<sequence>MFREPQRVLAAVRGGFGGARVLVVGDLMLDRYLSGDVGRISPEAPVPVLKLGGERAVAGGAANVARNLLGLGLRVSLAGVRGDDADGAALLGLLDAAGMDHAAVLADAERPTTSKTRIVGNRQQMLRIDAEDTAALAAPMADALGAAALARLDEVDVLVLSDYAKGVLTGPLCARLIDAAAARGLPVLVDPKGRDFSRYRGATVLTPNRAELALAAGADAADLDGLLAQAQQLRGDLGLVQLVVTLGELGMALVDAGGITRVPAVAREVFDVSGAGDTVIAGIAAGRAAGLDPVDTAHLANLAAGVVVGHRGTAAIGADELAAAISGEAALEQAAKIRDLSAMRAQVDAWCAAGERVVFTNGCFDLLHVGHVTYLERARRCGDRLVVGLNTDRSVRALKGAGRPVIGEQDRARVLAALAAVDGVVLFDADTPIELIRALRPDVLAKGADYREDEVVGAAEVKAGGGQVVLVPLVAERSTSAIVGRMRPNGER</sequence>
<dbReference type="InterPro" id="IPR011914">
    <property type="entry name" value="RfaE_dom_II"/>
</dbReference>
<dbReference type="SUPFAM" id="SSF53613">
    <property type="entry name" value="Ribokinase-like"/>
    <property type="match status" value="1"/>
</dbReference>
<dbReference type="InterPro" id="IPR029056">
    <property type="entry name" value="Ribokinase-like"/>
</dbReference>
<evidence type="ECO:0000256" key="10">
    <source>
        <dbReference type="ARBA" id="ARBA00023277"/>
    </source>
</evidence>
<keyword evidence="8 12" id="KW-0067">ATP-binding</keyword>
<comment type="catalytic activity">
    <reaction evidence="11 12">
        <text>D-glycero-beta-D-manno-heptose 1-phosphate + ATP + H(+) = ADP-D-glycero-beta-D-manno-heptose + diphosphate</text>
        <dbReference type="Rhea" id="RHEA:27465"/>
        <dbReference type="ChEBI" id="CHEBI:15378"/>
        <dbReference type="ChEBI" id="CHEBI:30616"/>
        <dbReference type="ChEBI" id="CHEBI:33019"/>
        <dbReference type="ChEBI" id="CHEBI:59967"/>
        <dbReference type="ChEBI" id="CHEBI:61593"/>
        <dbReference type="EC" id="2.7.7.70"/>
    </reaction>
</comment>
<dbReference type="Proteomes" id="UP000748752">
    <property type="component" value="Unassembled WGS sequence"/>
</dbReference>
<dbReference type="HAMAP" id="MF_01603">
    <property type="entry name" value="HldE"/>
    <property type="match status" value="1"/>
</dbReference>
<feature type="binding site" evidence="12">
    <location>
        <begin position="208"/>
        <end position="211"/>
    </location>
    <ligand>
        <name>ATP</name>
        <dbReference type="ChEBI" id="CHEBI:30616"/>
    </ligand>
</feature>
<dbReference type="EC" id="2.7.7.70" evidence="12"/>
<comment type="similarity">
    <text evidence="12">In the N-terminal section; belongs to the carbohydrate kinase PfkB family.</text>
</comment>
<dbReference type="InterPro" id="IPR011913">
    <property type="entry name" value="RfaE_dom_I"/>
</dbReference>
<feature type="domain" description="Cytidyltransferase-like" evidence="14">
    <location>
        <begin position="359"/>
        <end position="453"/>
    </location>
</feature>
<dbReference type="InterPro" id="IPR023030">
    <property type="entry name" value="Bifunc_HldE"/>
</dbReference>
<feature type="region of interest" description="Ribokinase" evidence="12">
    <location>
        <begin position="1"/>
        <end position="331"/>
    </location>
</feature>
<evidence type="ECO:0000256" key="2">
    <source>
        <dbReference type="ARBA" id="ARBA00003753"/>
    </source>
</evidence>
<dbReference type="Pfam" id="PF01467">
    <property type="entry name" value="CTP_transf_like"/>
    <property type="match status" value="1"/>
</dbReference>
<dbReference type="PANTHER" id="PTHR46969">
    <property type="entry name" value="BIFUNCTIONAL PROTEIN HLDE"/>
    <property type="match status" value="1"/>
</dbReference>
<proteinExistence type="inferred from homology"/>
<comment type="function">
    <text evidence="2 12">Catalyzes the ADP transfer from ATP to D-glycero-beta-D-manno-heptose 1-phosphate, yielding ADP-D-glycero-beta-D-manno-heptose.</text>
</comment>
<keyword evidence="4 12" id="KW-0808">Transferase</keyword>
<keyword evidence="6 12" id="KW-0547">Nucleotide-binding</keyword>
<dbReference type="SUPFAM" id="SSF52374">
    <property type="entry name" value="Nucleotidylyl transferase"/>
    <property type="match status" value="1"/>
</dbReference>
<dbReference type="EMBL" id="NRRV01000013">
    <property type="protein sequence ID" value="MBK1630590.1"/>
    <property type="molecule type" value="Genomic_DNA"/>
</dbReference>
<evidence type="ECO:0000256" key="8">
    <source>
        <dbReference type="ARBA" id="ARBA00022840"/>
    </source>
</evidence>
<evidence type="ECO:0000256" key="5">
    <source>
        <dbReference type="ARBA" id="ARBA00022695"/>
    </source>
</evidence>
<comment type="similarity">
    <text evidence="12">In the C-terminal section; belongs to the cytidylyltransferase family.</text>
</comment>
<keyword evidence="16" id="KW-1185">Reference proteome</keyword>
<evidence type="ECO:0000313" key="16">
    <source>
        <dbReference type="Proteomes" id="UP000748752"/>
    </source>
</evidence>
<feature type="domain" description="Carbohydrate kinase PfkB" evidence="13">
    <location>
        <begin position="20"/>
        <end position="315"/>
    </location>
</feature>
<evidence type="ECO:0000259" key="14">
    <source>
        <dbReference type="Pfam" id="PF01467"/>
    </source>
</evidence>
<keyword evidence="10 12" id="KW-0119">Carbohydrate metabolism</keyword>
<evidence type="ECO:0000256" key="12">
    <source>
        <dbReference type="HAMAP-Rule" id="MF_01603"/>
    </source>
</evidence>
<evidence type="ECO:0000256" key="1">
    <source>
        <dbReference type="ARBA" id="ARBA00002319"/>
    </source>
</evidence>
<feature type="region of interest" description="Cytidylyltransferase" evidence="12">
    <location>
        <begin position="359"/>
        <end position="492"/>
    </location>
</feature>
<dbReference type="Gene3D" id="3.40.1190.20">
    <property type="match status" value="1"/>
</dbReference>
<dbReference type="CDD" id="cd01172">
    <property type="entry name" value="RfaE_like"/>
    <property type="match status" value="1"/>
</dbReference>
<dbReference type="PROSITE" id="PS00584">
    <property type="entry name" value="PFKB_KINASES_2"/>
    <property type="match status" value="1"/>
</dbReference>
<comment type="caution">
    <text evidence="15">The sequence shown here is derived from an EMBL/GenBank/DDBJ whole genome shotgun (WGS) entry which is preliminary data.</text>
</comment>
<comment type="pathway">
    <text evidence="3">Bacterial outer membrane biogenesis; LPS core biosynthesis.</text>
</comment>
<evidence type="ECO:0000256" key="4">
    <source>
        <dbReference type="ARBA" id="ARBA00022679"/>
    </source>
</evidence>
<evidence type="ECO:0000256" key="11">
    <source>
        <dbReference type="ARBA" id="ARBA00047428"/>
    </source>
</evidence>
<keyword evidence="9 12" id="KW-0511">Multifunctional enzyme</keyword>
<keyword evidence="5 12" id="KW-0548">Nucleotidyltransferase</keyword>
<keyword evidence="7 12" id="KW-0418">Kinase</keyword>
<evidence type="ECO:0000256" key="3">
    <source>
        <dbReference type="ARBA" id="ARBA00004713"/>
    </source>
</evidence>